<dbReference type="GO" id="GO:0072344">
    <property type="term" value="P:rescue of stalled ribosome"/>
    <property type="evidence" value="ECO:0007669"/>
    <property type="project" value="TreeGrafter"/>
</dbReference>
<dbReference type="InterPro" id="IPR008532">
    <property type="entry name" value="NFACT_RNA-bd"/>
</dbReference>
<sequence length="474" mass="55012">MSLNNSEIDLILKELDLISSRVDRISQPDRFSLYLETYGREGKQKIQVSLDHNSVRLCRVDQKPELPSTPPRFAQLLTARIKGSRILSVSQPEKERIVHLVFSGEEENYNLWIRFWSGNPNIILTGENNIIIDVLYRKKNQNEYPGKTYQPDFSQLSTNKDPVPRPVRDYEGFSDFNSFVNDYYNKGKGVREFESRKELVLKKLKRKFLQFENLHRNLLEKQQYYSRYDDLRLQGELIGSSLHLLKKGDSSLKTKNYYDGKEICIPLKPELSPSENRDDFYALSKKYRRGLEKITEDLADVEEKISEQEILINKAERIAGTEELELFEKALPDSPADSEQKRGSVKINTGLRFKSGKYEILVGRNSRENDALLRKYARGNDIWLHVRQHPGGYVFIKTLKGKSVPLETLLNAANLAILYSSLKKKTEADIHYTEVKNLRRIKGGAPGRVLVNNDKNIHIKYDEKRIEILRNKES</sequence>
<dbReference type="PANTHER" id="PTHR15239">
    <property type="entry name" value="NUCLEAR EXPORT MEDIATOR FACTOR NEMF"/>
    <property type="match status" value="1"/>
</dbReference>
<organism evidence="3 4">
    <name type="scientific">Spirochaeta isovalerica</name>
    <dbReference type="NCBI Taxonomy" id="150"/>
    <lineage>
        <taxon>Bacteria</taxon>
        <taxon>Pseudomonadati</taxon>
        <taxon>Spirochaetota</taxon>
        <taxon>Spirochaetia</taxon>
        <taxon>Spirochaetales</taxon>
        <taxon>Spirochaetaceae</taxon>
        <taxon>Spirochaeta</taxon>
    </lineage>
</organism>
<feature type="domain" description="NFACT RNA-binding" evidence="2">
    <location>
        <begin position="354"/>
        <end position="443"/>
    </location>
</feature>
<dbReference type="GO" id="GO:0000049">
    <property type="term" value="F:tRNA binding"/>
    <property type="evidence" value="ECO:0007669"/>
    <property type="project" value="TreeGrafter"/>
</dbReference>
<dbReference type="RefSeq" id="WP_184743290.1">
    <property type="nucleotide sequence ID" value="NZ_JACHGJ010000001.1"/>
</dbReference>
<evidence type="ECO:0000313" key="4">
    <source>
        <dbReference type="Proteomes" id="UP000587760"/>
    </source>
</evidence>
<comment type="caution">
    <text evidence="3">The sequence shown here is derived from an EMBL/GenBank/DDBJ whole genome shotgun (WGS) entry which is preliminary data.</text>
</comment>
<protein>
    <submittedName>
        <fullName evidence="3">Putative ribosome quality control (RQC) complex YloA/Tae2 family protein</fullName>
    </submittedName>
</protein>
<gene>
    <name evidence="3" type="ORF">HNR50_000516</name>
</gene>
<dbReference type="PANTHER" id="PTHR15239:SF6">
    <property type="entry name" value="RIBOSOME QUALITY CONTROL COMPLEX SUBUNIT NEMF"/>
    <property type="match status" value="1"/>
</dbReference>
<proteinExistence type="predicted"/>
<name>A0A841R508_9SPIO</name>
<keyword evidence="1" id="KW-0175">Coiled coil</keyword>
<dbReference type="EMBL" id="JACHGJ010000001">
    <property type="protein sequence ID" value="MBB6478883.1"/>
    <property type="molecule type" value="Genomic_DNA"/>
</dbReference>
<evidence type="ECO:0000256" key="1">
    <source>
        <dbReference type="SAM" id="Coils"/>
    </source>
</evidence>
<accession>A0A841R508</accession>
<dbReference type="AlphaFoldDB" id="A0A841R508"/>
<evidence type="ECO:0000313" key="3">
    <source>
        <dbReference type="EMBL" id="MBB6478883.1"/>
    </source>
</evidence>
<dbReference type="InterPro" id="IPR051608">
    <property type="entry name" value="RQC_Subunit_NEMF"/>
</dbReference>
<evidence type="ECO:0000259" key="2">
    <source>
        <dbReference type="Pfam" id="PF05670"/>
    </source>
</evidence>
<dbReference type="Proteomes" id="UP000587760">
    <property type="component" value="Unassembled WGS sequence"/>
</dbReference>
<dbReference type="Gene3D" id="2.30.310.10">
    <property type="entry name" value="ibrinogen binding protein from staphylococcus aureus domain"/>
    <property type="match status" value="1"/>
</dbReference>
<dbReference type="GO" id="GO:1990112">
    <property type="term" value="C:RQC complex"/>
    <property type="evidence" value="ECO:0007669"/>
    <property type="project" value="TreeGrafter"/>
</dbReference>
<feature type="coiled-coil region" evidence="1">
    <location>
        <begin position="284"/>
        <end position="318"/>
    </location>
</feature>
<reference evidence="3 4" key="1">
    <citation type="submission" date="2020-08" db="EMBL/GenBank/DDBJ databases">
        <title>Genomic Encyclopedia of Type Strains, Phase IV (KMG-IV): sequencing the most valuable type-strain genomes for metagenomic binning, comparative biology and taxonomic classification.</title>
        <authorList>
            <person name="Goeker M."/>
        </authorList>
    </citation>
    <scope>NUCLEOTIDE SEQUENCE [LARGE SCALE GENOMIC DNA]</scope>
    <source>
        <strain evidence="3 4">DSM 2461</strain>
    </source>
</reference>
<dbReference type="GO" id="GO:0043023">
    <property type="term" value="F:ribosomal large subunit binding"/>
    <property type="evidence" value="ECO:0007669"/>
    <property type="project" value="TreeGrafter"/>
</dbReference>
<dbReference type="Pfam" id="PF05833">
    <property type="entry name" value="NFACT_N"/>
    <property type="match status" value="2"/>
</dbReference>
<dbReference type="Pfam" id="PF05670">
    <property type="entry name" value="NFACT-R_1"/>
    <property type="match status" value="1"/>
</dbReference>
<keyword evidence="4" id="KW-1185">Reference proteome</keyword>